<evidence type="ECO:0000256" key="5">
    <source>
        <dbReference type="ARBA" id="ARBA00022679"/>
    </source>
</evidence>
<evidence type="ECO:0000313" key="9">
    <source>
        <dbReference type="EMBL" id="KAB7656565.1"/>
    </source>
</evidence>
<dbReference type="InterPro" id="IPR015421">
    <property type="entry name" value="PyrdxlP-dep_Trfase_major"/>
</dbReference>
<dbReference type="GO" id="GO:0030170">
    <property type="term" value="F:pyridoxal phosphate binding"/>
    <property type="evidence" value="ECO:0007669"/>
    <property type="project" value="InterPro"/>
</dbReference>
<keyword evidence="4 7" id="KW-0032">Aminotransferase</keyword>
<dbReference type="Gene3D" id="3.40.640.10">
    <property type="entry name" value="Type I PLP-dependent aspartate aminotransferase-like (Major domain)"/>
    <property type="match status" value="1"/>
</dbReference>
<dbReference type="GO" id="GO:0005829">
    <property type="term" value="C:cytosol"/>
    <property type="evidence" value="ECO:0007669"/>
    <property type="project" value="TreeGrafter"/>
</dbReference>
<dbReference type="Pfam" id="PF00155">
    <property type="entry name" value="Aminotran_1_2"/>
    <property type="match status" value="1"/>
</dbReference>
<gene>
    <name evidence="9" type="ORF">GBM95_08910</name>
</gene>
<dbReference type="InterPro" id="IPR015424">
    <property type="entry name" value="PyrdxlP-dep_Trfase"/>
</dbReference>
<organism evidence="9 10">
    <name type="scientific">Sutterella seckii</name>
    <dbReference type="NCBI Taxonomy" id="1944635"/>
    <lineage>
        <taxon>Bacteria</taxon>
        <taxon>Pseudomonadati</taxon>
        <taxon>Pseudomonadota</taxon>
        <taxon>Betaproteobacteria</taxon>
        <taxon>Burkholderiales</taxon>
        <taxon>Sutterellaceae</taxon>
        <taxon>Sutterella</taxon>
    </lineage>
</organism>
<evidence type="ECO:0000256" key="3">
    <source>
        <dbReference type="ARBA" id="ARBA00011738"/>
    </source>
</evidence>
<dbReference type="InterPro" id="IPR015422">
    <property type="entry name" value="PyrdxlP-dep_Trfase_small"/>
</dbReference>
<keyword evidence="5 7" id="KW-0808">Transferase</keyword>
<name>A0A6I1EMU3_9BURK</name>
<evidence type="ECO:0000256" key="2">
    <source>
        <dbReference type="ARBA" id="ARBA00007441"/>
    </source>
</evidence>
<dbReference type="EC" id="2.6.1.-" evidence="7"/>
<proteinExistence type="inferred from homology"/>
<accession>A0A6I1EMU3</accession>
<dbReference type="InterPro" id="IPR004839">
    <property type="entry name" value="Aminotransferase_I/II_large"/>
</dbReference>
<dbReference type="OrthoDB" id="9766445at2"/>
<dbReference type="AlphaFoldDB" id="A0A6I1EMU3"/>
<evidence type="ECO:0000256" key="7">
    <source>
        <dbReference type="RuleBase" id="RU000481"/>
    </source>
</evidence>
<reference evidence="9 10" key="1">
    <citation type="submission" date="2019-10" db="EMBL/GenBank/DDBJ databases">
        <title>Genome diversity of Sutterella seckii.</title>
        <authorList>
            <person name="Chaplin A.V."/>
            <person name="Sokolova S.R."/>
            <person name="Mosin K.A."/>
            <person name="Ivanova E.L."/>
            <person name="Kochetkova T.O."/>
            <person name="Goltsov A.Y."/>
            <person name="Trofimov D.Y."/>
            <person name="Efimov B.A."/>
        </authorList>
    </citation>
    <scope>NUCLEOTIDE SEQUENCE [LARGE SCALE GENOMIC DNA]</scope>
    <source>
        <strain evidence="9 10">ASD393</strain>
    </source>
</reference>
<dbReference type="InterPro" id="IPR004838">
    <property type="entry name" value="NHTrfase_class1_PyrdxlP-BS"/>
</dbReference>
<dbReference type="PANTHER" id="PTHR11879">
    <property type="entry name" value="ASPARTATE AMINOTRANSFERASE"/>
    <property type="match status" value="1"/>
</dbReference>
<dbReference type="GO" id="GO:0004838">
    <property type="term" value="F:L-tyrosine-2-oxoglutarate transaminase activity"/>
    <property type="evidence" value="ECO:0007669"/>
    <property type="project" value="TreeGrafter"/>
</dbReference>
<dbReference type="PRINTS" id="PR00799">
    <property type="entry name" value="TRANSAMINASE"/>
</dbReference>
<evidence type="ECO:0000256" key="6">
    <source>
        <dbReference type="ARBA" id="ARBA00022898"/>
    </source>
</evidence>
<keyword evidence="6" id="KW-0663">Pyridoxal phosphate</keyword>
<sequence>MSPEEWKLVLETVAACGHLAFLDMAYQGFAEGLWEDAAPVRLFASSGLPFLLSVSLSKGLSLYGERVGTLHVVEPVSREATAVLSVLKQAARALYSNPPAHGAKIAAEVLGDEELRIRWMGEVTEMRKRVQAMRQGLYEAGKSFGVDLGFALKQRGIFSFTGFSPEEMECLRVHHAVYGIDNGRIAMAGLTEPVLQHVAGAFADVLNRRVNWL</sequence>
<feature type="domain" description="Aminotransferase class I/classII large" evidence="8">
    <location>
        <begin position="2"/>
        <end position="201"/>
    </location>
</feature>
<dbReference type="SUPFAM" id="SSF53383">
    <property type="entry name" value="PLP-dependent transferases"/>
    <property type="match status" value="1"/>
</dbReference>
<comment type="similarity">
    <text evidence="2 7">Belongs to the class-I pyridoxal-phosphate-dependent aminotransferase family.</text>
</comment>
<dbReference type="Gene3D" id="3.90.1150.10">
    <property type="entry name" value="Aspartate Aminotransferase, domain 1"/>
    <property type="match status" value="1"/>
</dbReference>
<dbReference type="GO" id="GO:0042802">
    <property type="term" value="F:identical protein binding"/>
    <property type="evidence" value="ECO:0007669"/>
    <property type="project" value="TreeGrafter"/>
</dbReference>
<dbReference type="GO" id="GO:0033585">
    <property type="term" value="P:L-phenylalanine biosynthetic process from chorismate via phenylpyruvate"/>
    <property type="evidence" value="ECO:0007669"/>
    <property type="project" value="TreeGrafter"/>
</dbReference>
<evidence type="ECO:0000259" key="8">
    <source>
        <dbReference type="Pfam" id="PF00155"/>
    </source>
</evidence>
<evidence type="ECO:0000256" key="4">
    <source>
        <dbReference type="ARBA" id="ARBA00022576"/>
    </source>
</evidence>
<protein>
    <recommendedName>
        <fullName evidence="7">Aminotransferase</fullName>
        <ecNumber evidence="7">2.6.1.-</ecNumber>
    </recommendedName>
</protein>
<comment type="subunit">
    <text evidence="3">Homodimer.</text>
</comment>
<dbReference type="Proteomes" id="UP000430564">
    <property type="component" value="Unassembled WGS sequence"/>
</dbReference>
<dbReference type="PANTHER" id="PTHR11879:SF37">
    <property type="entry name" value="AROMATIC-AMINO-ACID AMINOTRANSFERASE"/>
    <property type="match status" value="1"/>
</dbReference>
<dbReference type="InterPro" id="IPR000796">
    <property type="entry name" value="Asp_trans"/>
</dbReference>
<dbReference type="PROSITE" id="PS00105">
    <property type="entry name" value="AA_TRANSFER_CLASS_1"/>
    <property type="match status" value="1"/>
</dbReference>
<comment type="cofactor">
    <cofactor evidence="1 7">
        <name>pyridoxal 5'-phosphate</name>
        <dbReference type="ChEBI" id="CHEBI:597326"/>
    </cofactor>
</comment>
<comment type="caution">
    <text evidence="9">The sequence shown here is derived from an EMBL/GenBank/DDBJ whole genome shotgun (WGS) entry which is preliminary data.</text>
</comment>
<evidence type="ECO:0000313" key="10">
    <source>
        <dbReference type="Proteomes" id="UP000430564"/>
    </source>
</evidence>
<dbReference type="EMBL" id="WEHX01000070">
    <property type="protein sequence ID" value="KAB7656565.1"/>
    <property type="molecule type" value="Genomic_DNA"/>
</dbReference>
<evidence type="ECO:0000256" key="1">
    <source>
        <dbReference type="ARBA" id="ARBA00001933"/>
    </source>
</evidence>